<sequence>MDKITPKLLLNIDQVARLTGVRKSTLRYWEKCFPEFLKPERTASMRREYRMEDLTTIDTIKRLLEEEHLTNHGVKVRLQYLARKGQ</sequence>
<proteinExistence type="predicted"/>
<dbReference type="GO" id="GO:0006355">
    <property type="term" value="P:regulation of DNA-templated transcription"/>
    <property type="evidence" value="ECO:0007669"/>
    <property type="project" value="InterPro"/>
</dbReference>
<name>A0A7C5EQT8_9BACT</name>
<comment type="caution">
    <text evidence="2">The sequence shown here is derived from an EMBL/GenBank/DDBJ whole genome shotgun (WGS) entry which is preliminary data.</text>
</comment>
<reference evidence="2" key="1">
    <citation type="journal article" date="2020" name="mSystems">
        <title>Genome- and Community-Level Interaction Insights into Carbon Utilization and Element Cycling Functions of Hydrothermarchaeota in Hydrothermal Sediment.</title>
        <authorList>
            <person name="Zhou Z."/>
            <person name="Liu Y."/>
            <person name="Xu W."/>
            <person name="Pan J."/>
            <person name="Luo Z.H."/>
            <person name="Li M."/>
        </authorList>
    </citation>
    <scope>NUCLEOTIDE SEQUENCE [LARGE SCALE GENOMIC DNA]</scope>
    <source>
        <strain evidence="2">SpSt-853</strain>
    </source>
</reference>
<dbReference type="InterPro" id="IPR000551">
    <property type="entry name" value="MerR-type_HTH_dom"/>
</dbReference>
<gene>
    <name evidence="2" type="ORF">ENW48_08975</name>
</gene>
<evidence type="ECO:0000259" key="1">
    <source>
        <dbReference type="PROSITE" id="PS50937"/>
    </source>
</evidence>
<accession>A0A7C5EQT8</accession>
<dbReference type="GO" id="GO:0003677">
    <property type="term" value="F:DNA binding"/>
    <property type="evidence" value="ECO:0007669"/>
    <property type="project" value="InterPro"/>
</dbReference>
<dbReference type="SUPFAM" id="SSF46955">
    <property type="entry name" value="Putative DNA-binding domain"/>
    <property type="match status" value="1"/>
</dbReference>
<dbReference type="AlphaFoldDB" id="A0A7C5EQT8"/>
<dbReference type="PROSITE" id="PS50937">
    <property type="entry name" value="HTH_MERR_2"/>
    <property type="match status" value="1"/>
</dbReference>
<dbReference type="EMBL" id="DTKJ01000059">
    <property type="protein sequence ID" value="HGZ12338.1"/>
    <property type="molecule type" value="Genomic_DNA"/>
</dbReference>
<feature type="domain" description="HTH merR-type" evidence="1">
    <location>
        <begin position="9"/>
        <end position="67"/>
    </location>
</feature>
<dbReference type="Pfam" id="PF13411">
    <property type="entry name" value="MerR_1"/>
    <property type="match status" value="1"/>
</dbReference>
<protein>
    <submittedName>
        <fullName evidence="2">MerR family transcriptional regulator</fullName>
    </submittedName>
</protein>
<evidence type="ECO:0000313" key="2">
    <source>
        <dbReference type="EMBL" id="HGZ12338.1"/>
    </source>
</evidence>
<dbReference type="Gene3D" id="1.10.1660.10">
    <property type="match status" value="1"/>
</dbReference>
<organism evidence="2">
    <name type="scientific">Desulfobacca acetoxidans</name>
    <dbReference type="NCBI Taxonomy" id="60893"/>
    <lineage>
        <taxon>Bacteria</taxon>
        <taxon>Pseudomonadati</taxon>
        <taxon>Thermodesulfobacteriota</taxon>
        <taxon>Desulfobaccia</taxon>
        <taxon>Desulfobaccales</taxon>
        <taxon>Desulfobaccaceae</taxon>
        <taxon>Desulfobacca</taxon>
    </lineage>
</organism>
<dbReference type="SMART" id="SM00422">
    <property type="entry name" value="HTH_MERR"/>
    <property type="match status" value="1"/>
</dbReference>
<dbReference type="InterPro" id="IPR009061">
    <property type="entry name" value="DNA-bd_dom_put_sf"/>
</dbReference>